<organism evidence="1 2">
    <name type="scientific">Aquimarina algiphila</name>
    <dbReference type="NCBI Taxonomy" id="2047982"/>
    <lineage>
        <taxon>Bacteria</taxon>
        <taxon>Pseudomonadati</taxon>
        <taxon>Bacteroidota</taxon>
        <taxon>Flavobacteriia</taxon>
        <taxon>Flavobacteriales</taxon>
        <taxon>Flavobacteriaceae</taxon>
        <taxon>Aquimarina</taxon>
    </lineage>
</organism>
<evidence type="ECO:0000313" key="2">
    <source>
        <dbReference type="Proteomes" id="UP000318833"/>
    </source>
</evidence>
<proteinExistence type="predicted"/>
<name>A0A554VA11_9FLAO</name>
<gene>
    <name evidence="1" type="ORF">FOF46_30920</name>
</gene>
<sequence>MKQTHGVYFGKASVSLMVDERHQKPTKIIHKGDTEFKRGVIAPWGDDNRYPHKFMDAIRLNGAASGGLSLLKSAHYGNGLTFYKNQKSETTGKREKVIEYKEDHPEIQAFFKRNKMNTFFTETISDLESYGIGFPSLILSKDYKKVLRIRRQKTAWGRRELMNPSSGFSEMVYFKSQWDDDDTKDAAKIHSVDPMWCYEEILEYCQRKRLHEFVLPVHYTMTDEAYYPKLTWHAIFNNGWLEVSNSIPMYKKHLFKNQVNIKFLVHVSEAYFEGQYGDDWTDKFDVDQRNKIREETLKAIDDHLSGNESSGRSMYSRKLKDDDGKWVNAIEIEPIDNKMKDGSYLPDASAANTEILFAMMVDASLIGAGVPGGSMGSGSGSDKRVAFDILSALFKTKRDTTLQIWDLIKEWNGWDPELQAGFENVKLTTLDKNPNGKQSGI</sequence>
<dbReference type="EMBL" id="VLNR01000172">
    <property type="protein sequence ID" value="TSE02378.1"/>
    <property type="molecule type" value="Genomic_DNA"/>
</dbReference>
<keyword evidence="2" id="KW-1185">Reference proteome</keyword>
<reference evidence="1 2" key="1">
    <citation type="submission" date="2019-07" db="EMBL/GenBank/DDBJ databases">
        <title>The draft genome sequence of Aquimarina algiphila M91.</title>
        <authorList>
            <person name="Meng X."/>
        </authorList>
    </citation>
    <scope>NUCLEOTIDE SEQUENCE [LARGE SCALE GENOMIC DNA]</scope>
    <source>
        <strain evidence="1 2">M91</strain>
    </source>
</reference>
<protein>
    <recommendedName>
        <fullName evidence="3">Phage portal protein</fullName>
    </recommendedName>
</protein>
<comment type="caution">
    <text evidence="1">The sequence shown here is derived from an EMBL/GenBank/DDBJ whole genome shotgun (WGS) entry which is preliminary data.</text>
</comment>
<dbReference type="RefSeq" id="WP_143919265.1">
    <property type="nucleotide sequence ID" value="NZ_CANMIK010000082.1"/>
</dbReference>
<accession>A0A554VA11</accession>
<evidence type="ECO:0008006" key="3">
    <source>
        <dbReference type="Google" id="ProtNLM"/>
    </source>
</evidence>
<dbReference type="AlphaFoldDB" id="A0A554VA11"/>
<evidence type="ECO:0000313" key="1">
    <source>
        <dbReference type="EMBL" id="TSE02378.1"/>
    </source>
</evidence>
<dbReference type="OrthoDB" id="671786at2"/>
<dbReference type="Proteomes" id="UP000318833">
    <property type="component" value="Unassembled WGS sequence"/>
</dbReference>